<gene>
    <name evidence="1" type="ORF">D9615_007940</name>
</gene>
<organism evidence="1 2">
    <name type="scientific">Tricholomella constricta</name>
    <dbReference type="NCBI Taxonomy" id="117010"/>
    <lineage>
        <taxon>Eukaryota</taxon>
        <taxon>Fungi</taxon>
        <taxon>Dikarya</taxon>
        <taxon>Basidiomycota</taxon>
        <taxon>Agaricomycotina</taxon>
        <taxon>Agaricomycetes</taxon>
        <taxon>Agaricomycetidae</taxon>
        <taxon>Agaricales</taxon>
        <taxon>Tricholomatineae</taxon>
        <taxon>Lyophyllaceae</taxon>
        <taxon>Tricholomella</taxon>
    </lineage>
</organism>
<name>A0A8H5H1U2_9AGAR</name>
<evidence type="ECO:0000313" key="1">
    <source>
        <dbReference type="EMBL" id="KAF5375391.1"/>
    </source>
</evidence>
<dbReference type="EMBL" id="JAACJP010000034">
    <property type="protein sequence ID" value="KAF5375391.1"/>
    <property type="molecule type" value="Genomic_DNA"/>
</dbReference>
<dbReference type="OrthoDB" id="3007819at2759"/>
<evidence type="ECO:0000313" key="2">
    <source>
        <dbReference type="Proteomes" id="UP000565441"/>
    </source>
</evidence>
<proteinExistence type="predicted"/>
<reference evidence="1 2" key="1">
    <citation type="journal article" date="2020" name="ISME J.">
        <title>Uncovering the hidden diversity of litter-decomposition mechanisms in mushroom-forming fungi.</title>
        <authorList>
            <person name="Floudas D."/>
            <person name="Bentzer J."/>
            <person name="Ahren D."/>
            <person name="Johansson T."/>
            <person name="Persson P."/>
            <person name="Tunlid A."/>
        </authorList>
    </citation>
    <scope>NUCLEOTIDE SEQUENCE [LARGE SCALE GENOMIC DNA]</scope>
    <source>
        <strain evidence="1 2">CBS 661.87</strain>
    </source>
</reference>
<sequence length="523" mass="59076">MNPCLETIPRDVLQHIAYLLATASPTEPPRHLLPLLLTSSKIHRALNVHDSPHLYANIFRATFDTDHALHSRLTDSMLADELLVRHRILWRTRRNDLSFEPTLEEVWAAVRMVLEDSGRNDVLLAEAGLSTFIMTYVRHRLARAAADLPSSGYSDTMYMVLWLLSLILTHQDVVNTPEATRDELRKLLRFTSISTLASNPRHLHWEHKNPYETTKPALHIGFDSMDHSHILERTIPIIIIIFALNEAVPIAIPSHIPETRALAIASQRSGPTAEDFRSIADRRTPLFAEIRQAQMSGANPTTYISNPAHWVAYESRLRPILYSSYLSPKYVPGHVYVPGSLAGLWDGCLMVSSEPMPSDPLSPPILGEFRCLKPMQCAITEYLCFSPHLPIPSNYSADFLESAVKSSGFRYEKYSPASNDGNAKRDHSKALDVIFLGKTLHDHEQAWNDFKFVGRVRSDGFIVMYREPKSQADERGLGTWIFEGHLQYGVAFVGQWRSSIPTATSDMRGIFSLRKTDAGWQDC</sequence>
<comment type="caution">
    <text evidence="1">The sequence shown here is derived from an EMBL/GenBank/DDBJ whole genome shotgun (WGS) entry which is preliminary data.</text>
</comment>
<dbReference type="Proteomes" id="UP000565441">
    <property type="component" value="Unassembled WGS sequence"/>
</dbReference>
<protein>
    <recommendedName>
        <fullName evidence="3">F-box domain-containing protein</fullName>
    </recommendedName>
</protein>
<accession>A0A8H5H1U2</accession>
<dbReference type="AlphaFoldDB" id="A0A8H5H1U2"/>
<evidence type="ECO:0008006" key="3">
    <source>
        <dbReference type="Google" id="ProtNLM"/>
    </source>
</evidence>
<keyword evidence="2" id="KW-1185">Reference proteome</keyword>